<dbReference type="InterPro" id="IPR011990">
    <property type="entry name" value="TPR-like_helical_dom_sf"/>
</dbReference>
<reference evidence="7" key="1">
    <citation type="submission" date="2017-04" db="EMBL/GenBank/DDBJ databases">
        <authorList>
            <person name="Varghese N."/>
            <person name="Submissions S."/>
        </authorList>
    </citation>
    <scope>NUCLEOTIDE SEQUENCE [LARGE SCALE GENOMIC DNA]</scope>
    <source>
        <strain evidence="7">RKEM611</strain>
    </source>
</reference>
<keyword evidence="1" id="KW-0732">Signal</keyword>
<dbReference type="AlphaFoldDB" id="A0A1Y6B2R1"/>
<sequence length="257" mass="30105">MEMLHYSLKRVFIILFLLIFSQACQEKSFNPQDPADVFARASEPYEDGLYDIALQKLGEFRSRFPYSKHTTQAELMMANCHYELGNYQEAAFAYEQFVKLHPRHPKVDFALYRVGESYWIEAPEDIDREQDFTQKALTEWETLVNRFPNSQYSTDAKSKIKLGKKRIADSQVFVMNFYCKQERFHSCAYKALIILDKYKDFTDIRKQALKQAARSFAKLANQKAEDPESDKNVYVRSMSLKELQDKAATFKRLSEAS</sequence>
<dbReference type="EMBL" id="FWZT01000001">
    <property type="protein sequence ID" value="SME88436.1"/>
    <property type="molecule type" value="Genomic_DNA"/>
</dbReference>
<dbReference type="Gene3D" id="1.25.40.10">
    <property type="entry name" value="Tetratricopeptide repeat domain"/>
    <property type="match status" value="1"/>
</dbReference>
<evidence type="ECO:0000313" key="7">
    <source>
        <dbReference type="Proteomes" id="UP000192907"/>
    </source>
</evidence>
<keyword evidence="4" id="KW-0802">TPR repeat</keyword>
<feature type="domain" description="Outer membrane lipoprotein BamD-like" evidence="5">
    <location>
        <begin position="33"/>
        <end position="226"/>
    </location>
</feature>
<dbReference type="InterPro" id="IPR039565">
    <property type="entry name" value="BamD-like"/>
</dbReference>
<organism evidence="6 7">
    <name type="scientific">Pseudobacteriovorax antillogorgiicola</name>
    <dbReference type="NCBI Taxonomy" id="1513793"/>
    <lineage>
        <taxon>Bacteria</taxon>
        <taxon>Pseudomonadati</taxon>
        <taxon>Bdellovibrionota</taxon>
        <taxon>Oligoflexia</taxon>
        <taxon>Oligoflexales</taxon>
        <taxon>Pseudobacteriovoracaceae</taxon>
        <taxon>Pseudobacteriovorax</taxon>
    </lineage>
</organism>
<dbReference type="STRING" id="1513793.SAMN06296036_101155"/>
<evidence type="ECO:0000256" key="1">
    <source>
        <dbReference type="ARBA" id="ARBA00022729"/>
    </source>
</evidence>
<dbReference type="OrthoDB" id="9779191at2"/>
<dbReference type="NCBIfam" id="TIGR03302">
    <property type="entry name" value="OM_YfiO"/>
    <property type="match status" value="1"/>
</dbReference>
<evidence type="ECO:0000259" key="5">
    <source>
        <dbReference type="Pfam" id="PF13525"/>
    </source>
</evidence>
<proteinExistence type="predicted"/>
<keyword evidence="2" id="KW-0472">Membrane</keyword>
<keyword evidence="7" id="KW-1185">Reference proteome</keyword>
<dbReference type="InterPro" id="IPR019734">
    <property type="entry name" value="TPR_rpt"/>
</dbReference>
<dbReference type="Pfam" id="PF13525">
    <property type="entry name" value="YfiO"/>
    <property type="match status" value="1"/>
</dbReference>
<accession>A0A1Y6B2R1</accession>
<name>A0A1Y6B2R1_9BACT</name>
<keyword evidence="3" id="KW-0998">Cell outer membrane</keyword>
<evidence type="ECO:0000313" key="6">
    <source>
        <dbReference type="EMBL" id="SME88436.1"/>
    </source>
</evidence>
<gene>
    <name evidence="6" type="ORF">SAMN06296036_101155</name>
</gene>
<protein>
    <submittedName>
        <fullName evidence="6">Outer membrane protein assembly factor BamD</fullName>
    </submittedName>
</protein>
<dbReference type="SUPFAM" id="SSF48452">
    <property type="entry name" value="TPR-like"/>
    <property type="match status" value="1"/>
</dbReference>
<feature type="repeat" description="TPR" evidence="4">
    <location>
        <begin position="71"/>
        <end position="104"/>
    </location>
</feature>
<evidence type="ECO:0000256" key="2">
    <source>
        <dbReference type="ARBA" id="ARBA00023136"/>
    </source>
</evidence>
<dbReference type="PROSITE" id="PS50005">
    <property type="entry name" value="TPR"/>
    <property type="match status" value="1"/>
</dbReference>
<dbReference type="Proteomes" id="UP000192907">
    <property type="component" value="Unassembled WGS sequence"/>
</dbReference>
<dbReference type="InterPro" id="IPR017689">
    <property type="entry name" value="BamD"/>
</dbReference>
<evidence type="ECO:0000256" key="3">
    <source>
        <dbReference type="ARBA" id="ARBA00023237"/>
    </source>
</evidence>
<dbReference type="RefSeq" id="WP_132314712.1">
    <property type="nucleotide sequence ID" value="NZ_FWZT01000001.1"/>
</dbReference>
<evidence type="ECO:0000256" key="4">
    <source>
        <dbReference type="PROSITE-ProRule" id="PRU00339"/>
    </source>
</evidence>